<dbReference type="InterPro" id="IPR027954">
    <property type="entry name" value="Transcobalamin-like_C"/>
</dbReference>
<accession>A0A1F6E9K2</accession>
<evidence type="ECO:0000256" key="1">
    <source>
        <dbReference type="SAM" id="SignalP"/>
    </source>
</evidence>
<evidence type="ECO:0000313" key="4">
    <source>
        <dbReference type="Proteomes" id="UP000176914"/>
    </source>
</evidence>
<dbReference type="Gene3D" id="2.170.130.30">
    <property type="match status" value="1"/>
</dbReference>
<comment type="caution">
    <text evidence="3">The sequence shown here is derived from an EMBL/GenBank/DDBJ whole genome shotgun (WGS) entry which is preliminary data.</text>
</comment>
<organism evidence="3 4">
    <name type="scientific">Candidatus Kaiserbacteria bacterium RIFCSPHIGHO2_02_FULL_55_25</name>
    <dbReference type="NCBI Taxonomy" id="1798498"/>
    <lineage>
        <taxon>Bacteria</taxon>
        <taxon>Candidatus Kaiseribacteriota</taxon>
    </lineage>
</organism>
<evidence type="ECO:0000313" key="3">
    <source>
        <dbReference type="EMBL" id="OGG70384.1"/>
    </source>
</evidence>
<evidence type="ECO:0000259" key="2">
    <source>
        <dbReference type="Pfam" id="PF14478"/>
    </source>
</evidence>
<dbReference type="AlphaFoldDB" id="A0A1F6E9K2"/>
<dbReference type="Pfam" id="PF14478">
    <property type="entry name" value="DUF4430"/>
    <property type="match status" value="1"/>
</dbReference>
<keyword evidence="1" id="KW-0732">Signal</keyword>
<feature type="chain" id="PRO_5009524105" description="Transcobalamin-like C-terminal domain-containing protein" evidence="1">
    <location>
        <begin position="20"/>
        <end position="142"/>
    </location>
</feature>
<gene>
    <name evidence="3" type="ORF">A3C20_01835</name>
</gene>
<name>A0A1F6E9K2_9BACT</name>
<feature type="signal peptide" evidence="1">
    <location>
        <begin position="1"/>
        <end position="19"/>
    </location>
</feature>
<proteinExistence type="predicted"/>
<protein>
    <recommendedName>
        <fullName evidence="2">Transcobalamin-like C-terminal domain-containing protein</fullName>
    </recommendedName>
</protein>
<dbReference type="EMBL" id="MFLL01000004">
    <property type="protein sequence ID" value="OGG70384.1"/>
    <property type="molecule type" value="Genomic_DNA"/>
</dbReference>
<feature type="domain" description="Transcobalamin-like C-terminal" evidence="2">
    <location>
        <begin position="72"/>
        <end position="140"/>
    </location>
</feature>
<reference evidence="3 4" key="1">
    <citation type="journal article" date="2016" name="Nat. Commun.">
        <title>Thousands of microbial genomes shed light on interconnected biogeochemical processes in an aquifer system.</title>
        <authorList>
            <person name="Anantharaman K."/>
            <person name="Brown C.T."/>
            <person name="Hug L.A."/>
            <person name="Sharon I."/>
            <person name="Castelle C.J."/>
            <person name="Probst A.J."/>
            <person name="Thomas B.C."/>
            <person name="Singh A."/>
            <person name="Wilkins M.J."/>
            <person name="Karaoz U."/>
            <person name="Brodie E.L."/>
            <person name="Williams K.H."/>
            <person name="Hubbard S.S."/>
            <person name="Banfield J.F."/>
        </authorList>
    </citation>
    <scope>NUCLEOTIDE SEQUENCE [LARGE SCALE GENOMIC DNA]</scope>
</reference>
<sequence length="142" mass="15114">MKKTLLIIAGVALALAAVAIVHNNREVYPTAPATTTVATTSAPLPVADNVTLKAGTKTYAAHIAGSGNVLELMRSLTSTSDFAFTGKDYPSLGFFVESINREKNGDGKYWILYVNGKSSDLGASNATIHAGDTVEWRFEKSY</sequence>
<dbReference type="Proteomes" id="UP000176914">
    <property type="component" value="Unassembled WGS sequence"/>
</dbReference>